<dbReference type="Pfam" id="PF13740">
    <property type="entry name" value="ACT_6"/>
    <property type="match status" value="1"/>
</dbReference>
<dbReference type="SUPFAM" id="SSF55021">
    <property type="entry name" value="ACT-like"/>
    <property type="match status" value="2"/>
</dbReference>
<reference evidence="2 3" key="1">
    <citation type="journal article" date="2019" name="Int. J. Syst. Evol. Microbiol.">
        <title>The Global Catalogue of Microorganisms (GCM) 10K type strain sequencing project: providing services to taxonomists for standard genome sequencing and annotation.</title>
        <authorList>
            <consortium name="The Broad Institute Genomics Platform"/>
            <consortium name="The Broad Institute Genome Sequencing Center for Infectious Disease"/>
            <person name="Wu L."/>
            <person name="Ma J."/>
        </authorList>
    </citation>
    <scope>NUCLEOTIDE SEQUENCE [LARGE SCALE GENOMIC DNA]</scope>
    <source>
        <strain evidence="2 3">JCM 15592</strain>
    </source>
</reference>
<gene>
    <name evidence="2" type="ORF">GCM10009811_22530</name>
</gene>
<dbReference type="PANTHER" id="PTHR34875">
    <property type="entry name" value="UPF0237 PROTEIN MJ1558"/>
    <property type="match status" value="1"/>
</dbReference>
<dbReference type="EMBL" id="BAAAPO010000037">
    <property type="protein sequence ID" value="GAA1797993.1"/>
    <property type="molecule type" value="Genomic_DNA"/>
</dbReference>
<dbReference type="InterPro" id="IPR002912">
    <property type="entry name" value="ACT_dom"/>
</dbReference>
<proteinExistence type="predicted"/>
<evidence type="ECO:0000313" key="3">
    <source>
        <dbReference type="Proteomes" id="UP001499938"/>
    </source>
</evidence>
<sequence>MQTLVLTVIGDDQAGLVKALADVVAENGGNWERSQLAELAGKFAGIVVVAVPEERADGLRAALAPIAGLLDVTVHEATLASAADGTPQVRIELLGNDRPGIVREISGVLAAHGVSVDDMSTLTREAPMAGGQLFEAHIAAHLPREGDAAAVRAALEALAQEIQVDLSVG</sequence>
<dbReference type="Pfam" id="PF01842">
    <property type="entry name" value="ACT"/>
    <property type="match status" value="1"/>
</dbReference>
<dbReference type="InterPro" id="IPR016867">
    <property type="entry name" value="GcvR"/>
</dbReference>
<dbReference type="InterPro" id="IPR050990">
    <property type="entry name" value="UPF0237/GcvR_regulator"/>
</dbReference>
<organism evidence="2 3">
    <name type="scientific">Nostocoides veronense</name>
    <dbReference type="NCBI Taxonomy" id="330836"/>
    <lineage>
        <taxon>Bacteria</taxon>
        <taxon>Bacillati</taxon>
        <taxon>Actinomycetota</taxon>
        <taxon>Actinomycetes</taxon>
        <taxon>Micrococcales</taxon>
        <taxon>Intrasporangiaceae</taxon>
        <taxon>Nostocoides</taxon>
    </lineage>
</organism>
<keyword evidence="3" id="KW-1185">Reference proteome</keyword>
<name>A0ABN2LSJ8_9MICO</name>
<dbReference type="PANTHER" id="PTHR34875:SF6">
    <property type="entry name" value="UPF0237 PROTEIN MJ1558"/>
    <property type="match status" value="1"/>
</dbReference>
<feature type="domain" description="ACT" evidence="1">
    <location>
        <begin position="90"/>
        <end position="169"/>
    </location>
</feature>
<comment type="caution">
    <text evidence="2">The sequence shown here is derived from an EMBL/GenBank/DDBJ whole genome shotgun (WGS) entry which is preliminary data.</text>
</comment>
<dbReference type="PIRSF" id="PIRSF028103">
    <property type="entry name" value="GcvR"/>
    <property type="match status" value="1"/>
</dbReference>
<dbReference type="RefSeq" id="WP_344085143.1">
    <property type="nucleotide sequence ID" value="NZ_BAAAPO010000037.1"/>
</dbReference>
<protein>
    <submittedName>
        <fullName evidence="2">Glycine cleavage system protein R</fullName>
    </submittedName>
</protein>
<dbReference type="Proteomes" id="UP001499938">
    <property type="component" value="Unassembled WGS sequence"/>
</dbReference>
<evidence type="ECO:0000313" key="2">
    <source>
        <dbReference type="EMBL" id="GAA1797993.1"/>
    </source>
</evidence>
<dbReference type="InterPro" id="IPR045865">
    <property type="entry name" value="ACT-like_dom_sf"/>
</dbReference>
<evidence type="ECO:0000259" key="1">
    <source>
        <dbReference type="PROSITE" id="PS51671"/>
    </source>
</evidence>
<dbReference type="Gene3D" id="3.30.70.260">
    <property type="match status" value="2"/>
</dbReference>
<accession>A0ABN2LSJ8</accession>
<dbReference type="PROSITE" id="PS51671">
    <property type="entry name" value="ACT"/>
    <property type="match status" value="1"/>
</dbReference>